<dbReference type="EMBL" id="JACHHB010000014">
    <property type="protein sequence ID" value="MBB5174545.1"/>
    <property type="molecule type" value="Genomic_DNA"/>
</dbReference>
<accession>A0A840QT52</accession>
<dbReference type="Proteomes" id="UP000551878">
    <property type="component" value="Unassembled WGS sequence"/>
</dbReference>
<sequence length="134" mass="15925">MVARKVYEPSYYDSELVTSYDQVVQNVQQFNADLENETDIVTQLTQFTHWYYFPELDMYGPSKFIGYQNMNTSRYARGKGKTGVHTEEQLKQWFEKLPKESEQAQNLLDDLSNRLSVYEKRVRSNAQIHIRKKL</sequence>
<keyword evidence="2" id="KW-1185">Reference proteome</keyword>
<dbReference type="AlphaFoldDB" id="A0A840QT52"/>
<protein>
    <submittedName>
        <fullName evidence="1">Uncharacterized protein</fullName>
    </submittedName>
</protein>
<comment type="caution">
    <text evidence="1">The sequence shown here is derived from an EMBL/GenBank/DDBJ whole genome shotgun (WGS) entry which is preliminary data.</text>
</comment>
<name>A0A840QT52_9BACI</name>
<evidence type="ECO:0000313" key="1">
    <source>
        <dbReference type="EMBL" id="MBB5174545.1"/>
    </source>
</evidence>
<organism evidence="1 2">
    <name type="scientific">Texcoconibacillus texcoconensis</name>
    <dbReference type="NCBI Taxonomy" id="1095777"/>
    <lineage>
        <taxon>Bacteria</taxon>
        <taxon>Bacillati</taxon>
        <taxon>Bacillota</taxon>
        <taxon>Bacilli</taxon>
        <taxon>Bacillales</taxon>
        <taxon>Bacillaceae</taxon>
        <taxon>Texcoconibacillus</taxon>
    </lineage>
</organism>
<gene>
    <name evidence="1" type="ORF">HNQ41_002762</name>
</gene>
<proteinExistence type="predicted"/>
<reference evidence="1 2" key="1">
    <citation type="submission" date="2020-08" db="EMBL/GenBank/DDBJ databases">
        <title>Genomic Encyclopedia of Type Strains, Phase IV (KMG-IV): sequencing the most valuable type-strain genomes for metagenomic binning, comparative biology and taxonomic classification.</title>
        <authorList>
            <person name="Goeker M."/>
        </authorList>
    </citation>
    <scope>NUCLEOTIDE SEQUENCE [LARGE SCALE GENOMIC DNA]</scope>
    <source>
        <strain evidence="1 2">DSM 24696</strain>
    </source>
</reference>
<dbReference type="RefSeq" id="WP_184664962.1">
    <property type="nucleotide sequence ID" value="NZ_JACHHB010000014.1"/>
</dbReference>
<evidence type="ECO:0000313" key="2">
    <source>
        <dbReference type="Proteomes" id="UP000551878"/>
    </source>
</evidence>